<accession>S9QFK0</accession>
<dbReference type="InterPro" id="IPR002559">
    <property type="entry name" value="Transposase_11"/>
</dbReference>
<dbReference type="HOGENOM" id="CLU_2182087_0_0_5"/>
<protein>
    <submittedName>
        <fullName evidence="2">ISSpo9, transposase</fullName>
    </submittedName>
</protein>
<evidence type="ECO:0000259" key="1">
    <source>
        <dbReference type="Pfam" id="PF01609"/>
    </source>
</evidence>
<keyword evidence="3" id="KW-1185">Reference proteome</keyword>
<dbReference type="EMBL" id="APVH01000038">
    <property type="protein sequence ID" value="EPX78647.1"/>
    <property type="molecule type" value="Genomic_DNA"/>
</dbReference>
<feature type="domain" description="Transposase IS4-like" evidence="1">
    <location>
        <begin position="2"/>
        <end position="76"/>
    </location>
</feature>
<evidence type="ECO:0000313" key="3">
    <source>
        <dbReference type="Proteomes" id="UP000015347"/>
    </source>
</evidence>
<dbReference type="GO" id="GO:0006313">
    <property type="term" value="P:DNA transposition"/>
    <property type="evidence" value="ECO:0007669"/>
    <property type="project" value="InterPro"/>
</dbReference>
<evidence type="ECO:0000313" key="2">
    <source>
        <dbReference type="EMBL" id="EPX78647.1"/>
    </source>
</evidence>
<dbReference type="Proteomes" id="UP000015347">
    <property type="component" value="Unassembled WGS sequence"/>
</dbReference>
<dbReference type="GO" id="GO:0004803">
    <property type="term" value="F:transposase activity"/>
    <property type="evidence" value="ECO:0007669"/>
    <property type="project" value="InterPro"/>
</dbReference>
<name>S9QFK0_9RHOB</name>
<organism evidence="2 3">
    <name type="scientific">Salipiger mucosus DSM 16094</name>
    <dbReference type="NCBI Taxonomy" id="1123237"/>
    <lineage>
        <taxon>Bacteria</taxon>
        <taxon>Pseudomonadati</taxon>
        <taxon>Pseudomonadota</taxon>
        <taxon>Alphaproteobacteria</taxon>
        <taxon>Rhodobacterales</taxon>
        <taxon>Roseobacteraceae</taxon>
        <taxon>Salipiger</taxon>
    </lineage>
</organism>
<dbReference type="AlphaFoldDB" id="S9QFK0"/>
<reference evidence="3" key="1">
    <citation type="journal article" date="2014" name="Stand. Genomic Sci.">
        <title>Genome sequence of the exopolysaccharide-producing Salipiger mucosus type strain (DSM 16094(T)), a moderately halophilic member of the Roseobacter clade.</title>
        <authorList>
            <person name="Riedel T."/>
            <person name="Spring S."/>
            <person name="Fiebig A."/>
            <person name="Petersen J."/>
            <person name="Kyrpides N.C."/>
            <person name="Goker M."/>
            <person name="Klenk H.P."/>
        </authorList>
    </citation>
    <scope>NUCLEOTIDE SEQUENCE [LARGE SCALE GENOMIC DNA]</scope>
    <source>
        <strain evidence="3">DSM 16094</strain>
    </source>
</reference>
<gene>
    <name evidence="2" type="ORF">Salmuc_04228</name>
</gene>
<proteinExistence type="predicted"/>
<dbReference type="GO" id="GO:0003677">
    <property type="term" value="F:DNA binding"/>
    <property type="evidence" value="ECO:0007669"/>
    <property type="project" value="InterPro"/>
</dbReference>
<comment type="caution">
    <text evidence="2">The sequence shown here is derived from an EMBL/GenBank/DDBJ whole genome shotgun (WGS) entry which is preliminary data.</text>
</comment>
<sequence>MLPELLSQIPDDVEIGAVTADGACDTRRCHDAIADLGAHAVIPPCRNARPWKPSTAAAIARNEALRASKYPGRRHLAKVERIPPPKPRRDKTYRDISFGNALPVSACIA</sequence>
<dbReference type="eggNOG" id="COG3039">
    <property type="taxonomic scope" value="Bacteria"/>
</dbReference>
<dbReference type="Pfam" id="PF01609">
    <property type="entry name" value="DDE_Tnp_1"/>
    <property type="match status" value="1"/>
</dbReference>
<dbReference type="STRING" id="1123237.Salmuc_04228"/>